<dbReference type="EMBL" id="FNLC01000001">
    <property type="protein sequence ID" value="SDQ30203.1"/>
    <property type="molecule type" value="Genomic_DNA"/>
</dbReference>
<evidence type="ECO:0000313" key="2">
    <source>
        <dbReference type="Proteomes" id="UP000198848"/>
    </source>
</evidence>
<reference evidence="2" key="1">
    <citation type="submission" date="2016-10" db="EMBL/GenBank/DDBJ databases">
        <authorList>
            <person name="Varghese N."/>
            <person name="Submissions S."/>
        </authorList>
    </citation>
    <scope>NUCLEOTIDE SEQUENCE [LARGE SCALE GENOMIC DNA]</scope>
    <source>
        <strain evidence="2">DSM 24767</strain>
    </source>
</reference>
<proteinExistence type="predicted"/>
<protein>
    <submittedName>
        <fullName evidence="1">Uncharacterized protein</fullName>
    </submittedName>
</protein>
<name>A0A1H0ZS26_NATTX</name>
<gene>
    <name evidence="1" type="ORF">SAMN04489842_0409</name>
</gene>
<evidence type="ECO:0000313" key="1">
    <source>
        <dbReference type="EMBL" id="SDQ30203.1"/>
    </source>
</evidence>
<accession>A0A1H0ZS26</accession>
<organism evidence="1 2">
    <name type="scientific">Natronobacterium texcoconense</name>
    <dbReference type="NCBI Taxonomy" id="1095778"/>
    <lineage>
        <taxon>Archaea</taxon>
        <taxon>Methanobacteriati</taxon>
        <taxon>Methanobacteriota</taxon>
        <taxon>Stenosarchaea group</taxon>
        <taxon>Halobacteria</taxon>
        <taxon>Halobacteriales</taxon>
        <taxon>Natrialbaceae</taxon>
        <taxon>Natronobacterium</taxon>
    </lineage>
</organism>
<sequence>MNRRRFVAAAGAGLLTAGGAAQFVSPSRVRNTVARVSYERANEYVPQALAVCTPSEAGYVGVLEMSTEEAIAEFERKGFAEFYPSYLHAYRRDDDVVYEHGNLVRFSDDEKSQLHVRLFPHGERTEIRAHWEPSVRTQPEAHLAGDDVDHEKGERMIRAEFDVIDEPFSGDLSMDDRCS</sequence>
<dbReference type="STRING" id="1095778.SAMN04489842_0409"/>
<keyword evidence="2" id="KW-1185">Reference proteome</keyword>
<dbReference type="Proteomes" id="UP000198848">
    <property type="component" value="Unassembled WGS sequence"/>
</dbReference>
<dbReference type="AlphaFoldDB" id="A0A1H0ZS26"/>